<dbReference type="KEGG" id="lab:LA76x_0938"/>
<organism evidence="1 2">
    <name type="scientific">Lysobacter antibioticus</name>
    <dbReference type="NCBI Taxonomy" id="84531"/>
    <lineage>
        <taxon>Bacteria</taxon>
        <taxon>Pseudomonadati</taxon>
        <taxon>Pseudomonadota</taxon>
        <taxon>Gammaproteobacteria</taxon>
        <taxon>Lysobacterales</taxon>
        <taxon>Lysobacteraceae</taxon>
        <taxon>Lysobacter</taxon>
    </lineage>
</organism>
<evidence type="ECO:0000313" key="1">
    <source>
        <dbReference type="EMBL" id="ALN79099.1"/>
    </source>
</evidence>
<accession>A0A0S2F6E3</accession>
<dbReference type="EMBL" id="CP011129">
    <property type="protein sequence ID" value="ALN79099.1"/>
    <property type="molecule type" value="Genomic_DNA"/>
</dbReference>
<name>A0A0S2F6E3_LYSAN</name>
<reference evidence="1 2" key="1">
    <citation type="journal article" date="2015" name="BMC Genomics">
        <title>Comparative genomics and metabolic profiling of the genus Lysobacter.</title>
        <authorList>
            <person name="de Bruijn I."/>
            <person name="Cheng X."/>
            <person name="de Jager V."/>
            <person name="Exposito R.G."/>
            <person name="Watrous J."/>
            <person name="Patel N."/>
            <person name="Postma J."/>
            <person name="Dorrestein P.C."/>
            <person name="Kobayashi D."/>
            <person name="Raaijmakers J.M."/>
        </authorList>
    </citation>
    <scope>NUCLEOTIDE SEQUENCE [LARGE SCALE GENOMIC DNA]</scope>
    <source>
        <strain evidence="1 2">76</strain>
    </source>
</reference>
<gene>
    <name evidence="1" type="ORF">LA76x_0938</name>
</gene>
<proteinExistence type="predicted"/>
<evidence type="ECO:0000313" key="2">
    <source>
        <dbReference type="Proteomes" id="UP000060787"/>
    </source>
</evidence>
<sequence>MVPLARWRCGGPHAAPISSHLSACGLPLSIRTAACRPEPSA</sequence>
<keyword evidence="2" id="KW-1185">Reference proteome</keyword>
<dbReference type="AlphaFoldDB" id="A0A0S2F6E3"/>
<dbReference type="Proteomes" id="UP000060787">
    <property type="component" value="Chromosome"/>
</dbReference>
<protein>
    <submittedName>
        <fullName evidence="1">Uncharacterized protein</fullName>
    </submittedName>
</protein>